<evidence type="ECO:0000313" key="5">
    <source>
        <dbReference type="EMBL" id="KAJ4128936.1"/>
    </source>
</evidence>
<dbReference type="PROSITE" id="PS50297">
    <property type="entry name" value="ANK_REP_REGION"/>
    <property type="match status" value="2"/>
</dbReference>
<proteinExistence type="predicted"/>
<feature type="domain" description="NACHT" evidence="4">
    <location>
        <begin position="506"/>
        <end position="649"/>
    </location>
</feature>
<dbReference type="InterPro" id="IPR036770">
    <property type="entry name" value="Ankyrin_rpt-contain_sf"/>
</dbReference>
<keyword evidence="6" id="KW-1185">Reference proteome</keyword>
<dbReference type="Pfam" id="PF12796">
    <property type="entry name" value="Ank_2"/>
    <property type="match status" value="1"/>
</dbReference>
<dbReference type="SMART" id="SM00248">
    <property type="entry name" value="ANK"/>
    <property type="match status" value="3"/>
</dbReference>
<dbReference type="Gene3D" id="1.25.40.20">
    <property type="entry name" value="Ankyrin repeat-containing domain"/>
    <property type="match status" value="1"/>
</dbReference>
<keyword evidence="2" id="KW-0040">ANK repeat</keyword>
<accession>A0ABQ8R7T3</accession>
<evidence type="ECO:0000313" key="6">
    <source>
        <dbReference type="Proteomes" id="UP001152024"/>
    </source>
</evidence>
<dbReference type="PANTHER" id="PTHR10039">
    <property type="entry name" value="AMELOGENIN"/>
    <property type="match status" value="1"/>
</dbReference>
<dbReference type="EMBL" id="JAOQBH010000011">
    <property type="protein sequence ID" value="KAJ4128936.1"/>
    <property type="molecule type" value="Genomic_DNA"/>
</dbReference>
<dbReference type="PROSITE" id="PS50088">
    <property type="entry name" value="ANK_REPEAT"/>
    <property type="match status" value="2"/>
</dbReference>
<feature type="compositionally biased region" description="Polar residues" evidence="3">
    <location>
        <begin position="53"/>
        <end position="62"/>
    </location>
</feature>
<dbReference type="InterPro" id="IPR007111">
    <property type="entry name" value="NACHT_NTPase"/>
</dbReference>
<dbReference type="PANTHER" id="PTHR10039:SF15">
    <property type="entry name" value="NACHT DOMAIN-CONTAINING PROTEIN"/>
    <property type="match status" value="1"/>
</dbReference>
<dbReference type="SUPFAM" id="SSF48403">
    <property type="entry name" value="Ankyrin repeat"/>
    <property type="match status" value="1"/>
</dbReference>
<evidence type="ECO:0000259" key="4">
    <source>
        <dbReference type="PROSITE" id="PS50837"/>
    </source>
</evidence>
<dbReference type="InterPro" id="IPR056884">
    <property type="entry name" value="NPHP3-like_N"/>
</dbReference>
<dbReference type="Pfam" id="PF24883">
    <property type="entry name" value="NPHP3_N"/>
    <property type="match status" value="1"/>
</dbReference>
<feature type="compositionally biased region" description="Low complexity" evidence="3">
    <location>
        <begin position="20"/>
        <end position="52"/>
    </location>
</feature>
<comment type="caution">
    <text evidence="5">The sequence shown here is derived from an EMBL/GenBank/DDBJ whole genome shotgun (WGS) entry which is preliminary data.</text>
</comment>
<evidence type="ECO:0000256" key="3">
    <source>
        <dbReference type="SAM" id="MobiDB-lite"/>
    </source>
</evidence>
<dbReference type="InterPro" id="IPR002110">
    <property type="entry name" value="Ankyrin_rpt"/>
</dbReference>
<sequence>MRRFKDLVRRPAQEESSSTQRQPQQQQQLQGPPTNAPSPQQQQASSQRAGSSYTSRIQSQPQPQLPAGNSRLQFSGVQHVAIEPQEEHSSRPLQFSQVYTINSTSPKAGPNEFGPSLEDRQEDALLKWINSKDRVVGKEPERRFGLVQQYPNPSDKAATAATEVDIIAIHGLGARSPNTWIAFKDGKTPQSGKRIWLEDVELLPKVIPTARILCYDWPASYKKDSASQKRFDGHAATLLQALNDNREREALLRAEQSFRDNAVQNRRILNLTIGAVFLGTPFKGSWEAGYAIHRLWYKIALLEGDNCSPELIQYLRSDRRHDNHGEPSPLTSMIDSFAALVRDQKYMFPIMCFFEEQPAKFEPLVRGLPDEVLKLFDIDRRGQGVTVPESSATLDGIPSLGLPVRHNLLHKHYDPEDMGFMQISNYIKRCIEEADATLRLKGKYNPYKSQLDFSIGHAQRMAEWLQVDDFMSQKKQNDTIALRQPKTGEWLLNSTEFQSFKTNQSKTLFCPGISGAGKTVLTSVVVEHLARTVCNNGRSLMAYVYSSYDYQAEQTAEILLRALLKQLLQSCSDVPETVRILFRTKLEKGKRQPTLNEICTAIQQIAARSKVFLVIDALDELHYREARRFLEKVFDLQKSNDVRIFATSRNMPDIERLMRQARSLSKLPIRADRKDIARFIDGNIDYVSSFVEQQSRELKVKITETIANVSDGMFLLAQLHLNSLQDYRSKNEIEHALRNLDTRAKNKSGTDPADALNDAYSKTLERINRQKPNLIRLAKRVLTWLTFAQEPLTRIELGQAILFEQDSSISGMKNSVTPTDELLNVCAGLVSYEAKSNHVVFLHWTAKRYFETYLSAINDRGTNVPANRTLDRERLALGIHRQLGLTCLNYLSKFEFAPPSRVQDLDTWLFVYQFYRYASSNWGKHIRIILRHLDPETQNIIITFLNNGARVAASSQTQQYWVADQYLKSEWLSGTHDPRGRGQGFVGFEGQPDVNVWRTPSGSAMHVASSFGLTHFVKLLLTAGHPPDTADGSGMTPLCYAAAVGEIDLVRLLLSQQYHAYPLHESRNGFTPICWAASNGHKDVVQILLSVNTSNHSNGFAYSLAGNNGHLEVESLLRKHVVSIQF</sequence>
<reference evidence="5" key="1">
    <citation type="submission" date="2022-09" db="EMBL/GenBank/DDBJ databases">
        <title>Fusarium specimens isolated from Avocado Roots.</title>
        <authorList>
            <person name="Stajich J."/>
            <person name="Roper C."/>
            <person name="Heimlech-Rivalta G."/>
        </authorList>
    </citation>
    <scope>NUCLEOTIDE SEQUENCE</scope>
    <source>
        <strain evidence="5">CF00095</strain>
    </source>
</reference>
<feature type="repeat" description="ANK" evidence="2">
    <location>
        <begin position="1068"/>
        <end position="1090"/>
    </location>
</feature>
<evidence type="ECO:0000256" key="2">
    <source>
        <dbReference type="PROSITE-ProRule" id="PRU00023"/>
    </source>
</evidence>
<keyword evidence="1" id="KW-0677">Repeat</keyword>
<organism evidence="5 6">
    <name type="scientific">Fusarium equiseti</name>
    <name type="common">Fusarium scirpi</name>
    <dbReference type="NCBI Taxonomy" id="61235"/>
    <lineage>
        <taxon>Eukaryota</taxon>
        <taxon>Fungi</taxon>
        <taxon>Dikarya</taxon>
        <taxon>Ascomycota</taxon>
        <taxon>Pezizomycotina</taxon>
        <taxon>Sordariomycetes</taxon>
        <taxon>Hypocreomycetidae</taxon>
        <taxon>Hypocreales</taxon>
        <taxon>Nectriaceae</taxon>
        <taxon>Fusarium</taxon>
        <taxon>Fusarium incarnatum-equiseti species complex</taxon>
    </lineage>
</organism>
<name>A0ABQ8R7T3_FUSEQ</name>
<feature type="repeat" description="ANK" evidence="2">
    <location>
        <begin position="1033"/>
        <end position="1055"/>
    </location>
</feature>
<protein>
    <recommendedName>
        <fullName evidence="4">NACHT domain-containing protein</fullName>
    </recommendedName>
</protein>
<evidence type="ECO:0000256" key="1">
    <source>
        <dbReference type="ARBA" id="ARBA00022737"/>
    </source>
</evidence>
<feature type="compositionally biased region" description="Basic and acidic residues" evidence="3">
    <location>
        <begin position="1"/>
        <end position="13"/>
    </location>
</feature>
<gene>
    <name evidence="5" type="ORF">NW768_007461</name>
</gene>
<dbReference type="Proteomes" id="UP001152024">
    <property type="component" value="Unassembled WGS sequence"/>
</dbReference>
<dbReference type="InterPro" id="IPR027417">
    <property type="entry name" value="P-loop_NTPase"/>
</dbReference>
<dbReference type="Gene3D" id="3.40.50.300">
    <property type="entry name" value="P-loop containing nucleotide triphosphate hydrolases"/>
    <property type="match status" value="1"/>
</dbReference>
<dbReference type="SUPFAM" id="SSF52540">
    <property type="entry name" value="P-loop containing nucleoside triphosphate hydrolases"/>
    <property type="match status" value="1"/>
</dbReference>
<feature type="region of interest" description="Disordered" evidence="3">
    <location>
        <begin position="1"/>
        <end position="70"/>
    </location>
</feature>
<dbReference type="PROSITE" id="PS50837">
    <property type="entry name" value="NACHT"/>
    <property type="match status" value="1"/>
</dbReference>